<accession>A0ACA9KPB0</accession>
<dbReference type="EMBL" id="CAJVPT010002692">
    <property type="protein sequence ID" value="CAG8485344.1"/>
    <property type="molecule type" value="Genomic_DNA"/>
</dbReference>
<evidence type="ECO:0000313" key="1">
    <source>
        <dbReference type="EMBL" id="CAG8485344.1"/>
    </source>
</evidence>
<sequence length="1104" mass="124954">MNSNQSYIKITRDIKPPAAVFNKKLSVPDGQVDGANLDDETRTESVSSLKSRFEQLNQQQSSGAKFGPKVCGGVNINGPQTPNKPSFPNITNLPRQQHKQQQQQTLHQNESFSDLTKDESSKTKEQGNSYKPSVANLIASNNALKPPKPALPLRSPTKPIISRSTSPSYSNNPKTDLKMIEDHHDPFDDSQGIDPFADDNDLANSVEETTAHSVRAPRTKIRGYSFRDMNGEDGDDSDNQHVSNNKFSAIKQKKERRHTEDEDDEVYVPRLPPKNILVEDEDSENGHYASSTQKKANKGSKPPLPGRPQMPPPPLPNRPPSLRSQTGIKQHKIVSENNPTDSNSTSEAPDLTKSNRRPPKFKGIKEINNKGTTRAFEITGKFIITDSGHTRVWSLDSGDNINTISHEDTKITCLCWRPTRRIEDVGRFIWGGGQDGNIFAIEIHGEERYLEMARKAHGYPVNFILRHEFQLWSLDDGGKLLIWSEDGGVVSLRSTPKSIQLVAKQTCALVVGHHLWTAAGKTIEVFNPLDENRVNIKKIEIGIDMGNVKCMTQTDNSSLVYVGHEDGNVTAWNAKTFNRVLSIKVSVYNITSLLGVGDYLWVGFKTGKIYIYDVTKDPWMVVKDWKAHKSPVVEMHHDEDGLWKVNRLQVASCSAEGQIKVWDGLMGQDWIADEMIVRGREYCKYREIKVLICSWNIDASKPSDLERSHDATKFLRLWFTSTESPDIIVIGFQEIIDLESGKQTAKTILTKKKTEKQNAANLTQRYKAWRDKLVKAVREYTAYGEKYEVISSEYLVGLFTCIFVKESERKHVKNIDIATKKTGLKGYHGNKGSIATRFTYDDSSMCFVNCHLAAGQTQITARNTDAANILDTTEFSIREVNESVFVHGGDGTAISDHEICFFSGDLNYRIDLPREQVLEAVEEKNFALLWEHDQLFRQRSSNPGFRLLPFSEGVPNFAPTYKYNPGEDEYDTSEKRRTPAWCDRILYRGPRIKQEHYRRYECNVSDHRPISGAFKVVVKTILRDKQLEVEREVEKAWEKNVEKEKSKIKAKLLKTCGFDHATAVKALKETNGNLMRAFDMLKSSGTRSVLDEGIRRKRNNRLES</sequence>
<organism evidence="1 2">
    <name type="scientific">Acaulospora colombiana</name>
    <dbReference type="NCBI Taxonomy" id="27376"/>
    <lineage>
        <taxon>Eukaryota</taxon>
        <taxon>Fungi</taxon>
        <taxon>Fungi incertae sedis</taxon>
        <taxon>Mucoromycota</taxon>
        <taxon>Glomeromycotina</taxon>
        <taxon>Glomeromycetes</taxon>
        <taxon>Diversisporales</taxon>
        <taxon>Acaulosporaceae</taxon>
        <taxon>Acaulospora</taxon>
    </lineage>
</organism>
<name>A0ACA9KPB0_9GLOM</name>
<keyword evidence="2" id="KW-1185">Reference proteome</keyword>
<comment type="caution">
    <text evidence="1">The sequence shown here is derived from an EMBL/GenBank/DDBJ whole genome shotgun (WGS) entry which is preliminary data.</text>
</comment>
<dbReference type="Proteomes" id="UP000789525">
    <property type="component" value="Unassembled WGS sequence"/>
</dbReference>
<evidence type="ECO:0000313" key="2">
    <source>
        <dbReference type="Proteomes" id="UP000789525"/>
    </source>
</evidence>
<gene>
    <name evidence="1" type="ORF">ACOLOM_LOCUS2155</name>
</gene>
<proteinExistence type="predicted"/>
<protein>
    <submittedName>
        <fullName evidence="1">14345_t:CDS:1</fullName>
    </submittedName>
</protein>
<reference evidence="1" key="1">
    <citation type="submission" date="2021-06" db="EMBL/GenBank/DDBJ databases">
        <authorList>
            <person name="Kallberg Y."/>
            <person name="Tangrot J."/>
            <person name="Rosling A."/>
        </authorList>
    </citation>
    <scope>NUCLEOTIDE SEQUENCE</scope>
    <source>
        <strain evidence="1">CL356</strain>
    </source>
</reference>